<dbReference type="InterPro" id="IPR036388">
    <property type="entry name" value="WH-like_DNA-bd_sf"/>
</dbReference>
<dbReference type="InterPro" id="IPR039422">
    <property type="entry name" value="MarR/SlyA-like"/>
</dbReference>
<dbReference type="Gene3D" id="1.10.10.10">
    <property type="entry name" value="Winged helix-like DNA-binding domain superfamily/Winged helix DNA-binding domain"/>
    <property type="match status" value="1"/>
</dbReference>
<dbReference type="GO" id="GO:0003700">
    <property type="term" value="F:DNA-binding transcription factor activity"/>
    <property type="evidence" value="ECO:0007669"/>
    <property type="project" value="InterPro"/>
</dbReference>
<dbReference type="SUPFAM" id="SSF46785">
    <property type="entry name" value="Winged helix' DNA-binding domain"/>
    <property type="match status" value="1"/>
</dbReference>
<dbReference type="PRINTS" id="PR00598">
    <property type="entry name" value="HTHMARR"/>
</dbReference>
<sequence>MKSGIAGSAEEGEQPDYLLEEQIGFILRVASQKHGSVFADLMPEDLTPTRFAVLAKLNEKGPLPQNELGRQTAMDVATIKGVVDRLSARGLIRTRPDPDDGRKHFVELTERGGQAIRAAIPLGLQISKETLKPLNIRERTTLIRLLRKLYGG</sequence>
<dbReference type="GO" id="GO:0006950">
    <property type="term" value="P:response to stress"/>
    <property type="evidence" value="ECO:0007669"/>
    <property type="project" value="TreeGrafter"/>
</dbReference>
<name>A0A545TEN5_9PROT</name>
<dbReference type="RefSeq" id="WP_142898672.1">
    <property type="nucleotide sequence ID" value="NZ_ML660060.1"/>
</dbReference>
<dbReference type="PANTHER" id="PTHR33164">
    <property type="entry name" value="TRANSCRIPTIONAL REGULATOR, MARR FAMILY"/>
    <property type="match status" value="1"/>
</dbReference>
<comment type="caution">
    <text evidence="2">The sequence shown here is derived from an EMBL/GenBank/DDBJ whole genome shotgun (WGS) entry which is preliminary data.</text>
</comment>
<dbReference type="PANTHER" id="PTHR33164:SF95">
    <property type="entry name" value="TRANSCRIPTIONAL REGULATOR"/>
    <property type="match status" value="1"/>
</dbReference>
<organism evidence="2 3">
    <name type="scientific">Denitrobaculum tricleocarpae</name>
    <dbReference type="NCBI Taxonomy" id="2591009"/>
    <lineage>
        <taxon>Bacteria</taxon>
        <taxon>Pseudomonadati</taxon>
        <taxon>Pseudomonadota</taxon>
        <taxon>Alphaproteobacteria</taxon>
        <taxon>Rhodospirillales</taxon>
        <taxon>Rhodospirillaceae</taxon>
        <taxon>Denitrobaculum</taxon>
    </lineage>
</organism>
<evidence type="ECO:0000259" key="1">
    <source>
        <dbReference type="PROSITE" id="PS50995"/>
    </source>
</evidence>
<gene>
    <name evidence="2" type="ORF">FKG95_22425</name>
</gene>
<evidence type="ECO:0000313" key="2">
    <source>
        <dbReference type="EMBL" id="TQV75683.1"/>
    </source>
</evidence>
<evidence type="ECO:0000313" key="3">
    <source>
        <dbReference type="Proteomes" id="UP000315252"/>
    </source>
</evidence>
<dbReference type="InterPro" id="IPR036390">
    <property type="entry name" value="WH_DNA-bd_sf"/>
</dbReference>
<dbReference type="Pfam" id="PF01047">
    <property type="entry name" value="MarR"/>
    <property type="match status" value="1"/>
</dbReference>
<dbReference type="AlphaFoldDB" id="A0A545TEN5"/>
<keyword evidence="3" id="KW-1185">Reference proteome</keyword>
<dbReference type="InterPro" id="IPR000835">
    <property type="entry name" value="HTH_MarR-typ"/>
</dbReference>
<dbReference type="EMBL" id="VHSH01000009">
    <property type="protein sequence ID" value="TQV75683.1"/>
    <property type="molecule type" value="Genomic_DNA"/>
</dbReference>
<accession>A0A545TEN5</accession>
<dbReference type="PROSITE" id="PS50995">
    <property type="entry name" value="HTH_MARR_2"/>
    <property type="match status" value="1"/>
</dbReference>
<feature type="domain" description="HTH marR-type" evidence="1">
    <location>
        <begin position="20"/>
        <end position="151"/>
    </location>
</feature>
<protein>
    <submittedName>
        <fullName evidence="2">MarR family transcriptional regulator</fullName>
    </submittedName>
</protein>
<reference evidence="2 3" key="1">
    <citation type="submission" date="2019-06" db="EMBL/GenBank/DDBJ databases">
        <title>Whole genome sequence for Rhodospirillaceae sp. R148.</title>
        <authorList>
            <person name="Wang G."/>
        </authorList>
    </citation>
    <scope>NUCLEOTIDE SEQUENCE [LARGE SCALE GENOMIC DNA]</scope>
    <source>
        <strain evidence="2 3">R148</strain>
    </source>
</reference>
<dbReference type="Proteomes" id="UP000315252">
    <property type="component" value="Unassembled WGS sequence"/>
</dbReference>
<dbReference type="SMART" id="SM00347">
    <property type="entry name" value="HTH_MARR"/>
    <property type="match status" value="1"/>
</dbReference>
<proteinExistence type="predicted"/>
<dbReference type="OrthoDB" id="9814496at2"/>